<dbReference type="AlphaFoldDB" id="A0A7U3URR3"/>
<dbReference type="EMBL" id="AP018365">
    <property type="protein sequence ID" value="BBA99150.1"/>
    <property type="molecule type" value="Genomic_DNA"/>
</dbReference>
<feature type="compositionally biased region" description="Low complexity" evidence="1">
    <location>
        <begin position="72"/>
        <end position="87"/>
    </location>
</feature>
<feature type="region of interest" description="Disordered" evidence="1">
    <location>
        <begin position="1"/>
        <end position="31"/>
    </location>
</feature>
<sequence length="283" mass="27881">MSLGQDGPPTRTRMPEGHGTHGPAGRRPQPRRALVTVVGVVVVLVAALAFATRGGGSSSSTDDAGSGGSSGSGAATKGSASATAPTGERPVTGKSGGIAAGFAHTQQGAQSAAANYAVALGGVDMFNTTARHRIVATVYAPSATAALQGSLDQAYSTGAIKALGLNPDGSAPQGLTLVSRTIPVGTKTTASTADAATVEVWCTALAGLAGTDSTKPVTASWFTITEKLVWEPPGSAGGTGGDWKIASSSQKDGPAPVSGDQQIATADQIAGAVQQYGGFTYAR</sequence>
<keyword evidence="2" id="KW-0812">Transmembrane</keyword>
<reference evidence="3 4" key="4">
    <citation type="journal article" date="2020" name="Sci. Rep.">
        <title>beta-carboline chemical signals induce reveromycin production through a LuxR family regulator in Streptomyces sp. SN-593.</title>
        <authorList>
            <person name="Panthee S."/>
            <person name="Kito N."/>
            <person name="Hayashi T."/>
            <person name="Shimizu T."/>
            <person name="Ishikawa J."/>
            <person name="Hamamoto H."/>
            <person name="Osada H."/>
            <person name="Takahashi S."/>
        </authorList>
    </citation>
    <scope>NUCLEOTIDE SEQUENCE [LARGE SCALE GENOMIC DNA]</scope>
    <source>
        <strain evidence="3 4">SN-593</strain>
    </source>
</reference>
<dbReference type="RefSeq" id="WP_202235174.1">
    <property type="nucleotide sequence ID" value="NZ_AP018365.1"/>
</dbReference>
<feature type="transmembrane region" description="Helical" evidence="2">
    <location>
        <begin position="33"/>
        <end position="51"/>
    </location>
</feature>
<reference evidence="3 4" key="1">
    <citation type="journal article" date="2010" name="J. Bacteriol.">
        <title>Biochemical characterization of a novel indole prenyltransferase from Streptomyces sp. SN-593.</title>
        <authorList>
            <person name="Takahashi S."/>
            <person name="Takagi H."/>
            <person name="Toyoda A."/>
            <person name="Uramoto M."/>
            <person name="Nogawa T."/>
            <person name="Ueki M."/>
            <person name="Sakaki Y."/>
            <person name="Osada H."/>
        </authorList>
    </citation>
    <scope>NUCLEOTIDE SEQUENCE [LARGE SCALE GENOMIC DNA]</scope>
    <source>
        <strain evidence="3 4">SN-593</strain>
    </source>
</reference>
<keyword evidence="2" id="KW-1133">Transmembrane helix</keyword>
<accession>A0A7U3URR3</accession>
<name>A0A7U3URR3_9ACTN</name>
<reference evidence="3 4" key="3">
    <citation type="journal article" date="2011" name="Nat. Chem. Biol.">
        <title>Reveromycin A biosynthesis uses RevG and RevJ for stereospecific spiroacetal formation.</title>
        <authorList>
            <person name="Takahashi S."/>
            <person name="Toyoda A."/>
            <person name="Sekiyama Y."/>
            <person name="Takagi H."/>
            <person name="Nogawa T."/>
            <person name="Uramoto M."/>
            <person name="Suzuki R."/>
            <person name="Koshino H."/>
            <person name="Kumano T."/>
            <person name="Panthee S."/>
            <person name="Dairi T."/>
            <person name="Ishikawa J."/>
            <person name="Ikeda H."/>
            <person name="Sakaki Y."/>
            <person name="Osada H."/>
        </authorList>
    </citation>
    <scope>NUCLEOTIDE SEQUENCE [LARGE SCALE GENOMIC DNA]</scope>
    <source>
        <strain evidence="3 4">SN-593</strain>
    </source>
</reference>
<organism evidence="3 4">
    <name type="scientific">Actinacidiphila reveromycinica</name>
    <dbReference type="NCBI Taxonomy" id="659352"/>
    <lineage>
        <taxon>Bacteria</taxon>
        <taxon>Bacillati</taxon>
        <taxon>Actinomycetota</taxon>
        <taxon>Actinomycetes</taxon>
        <taxon>Kitasatosporales</taxon>
        <taxon>Streptomycetaceae</taxon>
        <taxon>Actinacidiphila</taxon>
    </lineage>
</organism>
<reference evidence="3 4" key="2">
    <citation type="journal article" date="2011" name="J. Antibiot.">
        <title>Furaquinocins I and J: novel polyketide isoprenoid hybrid compounds from Streptomyces reveromyceticus SN-593.</title>
        <authorList>
            <person name="Panthee S."/>
            <person name="Takahashi S."/>
            <person name="Takagi H."/>
            <person name="Nogawa T."/>
            <person name="Oowada E."/>
            <person name="Uramoto M."/>
            <person name="Osada H."/>
        </authorList>
    </citation>
    <scope>NUCLEOTIDE SEQUENCE [LARGE SCALE GENOMIC DNA]</scope>
    <source>
        <strain evidence="3 4">SN-593</strain>
    </source>
</reference>
<dbReference type="Proteomes" id="UP000595703">
    <property type="component" value="Chromosome"/>
</dbReference>
<keyword evidence="2" id="KW-0472">Membrane</keyword>
<keyword evidence="4" id="KW-1185">Reference proteome</keyword>
<feature type="region of interest" description="Disordered" evidence="1">
    <location>
        <begin position="233"/>
        <end position="259"/>
    </location>
</feature>
<evidence type="ECO:0000313" key="4">
    <source>
        <dbReference type="Proteomes" id="UP000595703"/>
    </source>
</evidence>
<dbReference type="KEGG" id="arev:RVR_5654"/>
<feature type="compositionally biased region" description="Low complexity" evidence="1">
    <location>
        <begin position="53"/>
        <end position="64"/>
    </location>
</feature>
<proteinExistence type="predicted"/>
<evidence type="ECO:0000256" key="1">
    <source>
        <dbReference type="SAM" id="MobiDB-lite"/>
    </source>
</evidence>
<feature type="region of interest" description="Disordered" evidence="1">
    <location>
        <begin position="53"/>
        <end position="98"/>
    </location>
</feature>
<gene>
    <name evidence="3" type="ORF">RVR_5654</name>
</gene>
<protein>
    <submittedName>
        <fullName evidence="3">Putative integral membrane protein</fullName>
    </submittedName>
</protein>
<evidence type="ECO:0000313" key="3">
    <source>
        <dbReference type="EMBL" id="BBA99150.1"/>
    </source>
</evidence>
<evidence type="ECO:0000256" key="2">
    <source>
        <dbReference type="SAM" id="Phobius"/>
    </source>
</evidence>